<evidence type="ECO:0000313" key="4">
    <source>
        <dbReference type="Proteomes" id="UP000285120"/>
    </source>
</evidence>
<dbReference type="Pfam" id="PF01047">
    <property type="entry name" value="MarR"/>
    <property type="match status" value="1"/>
</dbReference>
<evidence type="ECO:0000313" key="3">
    <source>
        <dbReference type="EMBL" id="RKD73276.1"/>
    </source>
</evidence>
<comment type="caution">
    <text evidence="3">The sequence shown here is derived from an EMBL/GenBank/DDBJ whole genome shotgun (WGS) entry which is preliminary data.</text>
</comment>
<evidence type="ECO:0000259" key="2">
    <source>
        <dbReference type="PROSITE" id="PS50995"/>
    </source>
</evidence>
<dbReference type="InterPro" id="IPR000835">
    <property type="entry name" value="HTH_MarR-typ"/>
</dbReference>
<dbReference type="SMART" id="SM00347">
    <property type="entry name" value="HTH_MARR"/>
    <property type="match status" value="1"/>
</dbReference>
<keyword evidence="4" id="KW-1185">Reference proteome</keyword>
<dbReference type="GO" id="GO:0003700">
    <property type="term" value="F:DNA-binding transcription factor activity"/>
    <property type="evidence" value="ECO:0007669"/>
    <property type="project" value="InterPro"/>
</dbReference>
<name>A0A419V4G3_9BACL</name>
<feature type="domain" description="HTH marR-type" evidence="2">
    <location>
        <begin position="3"/>
        <end position="141"/>
    </location>
</feature>
<dbReference type="GO" id="GO:0003677">
    <property type="term" value="F:DNA binding"/>
    <property type="evidence" value="ECO:0007669"/>
    <property type="project" value="UniProtKB-KW"/>
</dbReference>
<protein>
    <submittedName>
        <fullName evidence="3">DNA-binding MarR family transcriptional regulator</fullName>
    </submittedName>
</protein>
<evidence type="ECO:0000256" key="1">
    <source>
        <dbReference type="ARBA" id="ARBA00023125"/>
    </source>
</evidence>
<dbReference type="OrthoDB" id="2872431at2"/>
<dbReference type="InterPro" id="IPR039422">
    <property type="entry name" value="MarR/SlyA-like"/>
</dbReference>
<dbReference type="GO" id="GO:0006950">
    <property type="term" value="P:response to stress"/>
    <property type="evidence" value="ECO:0007669"/>
    <property type="project" value="TreeGrafter"/>
</dbReference>
<dbReference type="RefSeq" id="WP_120192754.1">
    <property type="nucleotide sequence ID" value="NZ_RAPK01000008.1"/>
</dbReference>
<dbReference type="InterPro" id="IPR036390">
    <property type="entry name" value="WH_DNA-bd_sf"/>
</dbReference>
<keyword evidence="1 3" id="KW-0238">DNA-binding</keyword>
<dbReference type="Proteomes" id="UP000285120">
    <property type="component" value="Unassembled WGS sequence"/>
</dbReference>
<dbReference type="PANTHER" id="PTHR33164:SF43">
    <property type="entry name" value="HTH-TYPE TRANSCRIPTIONAL REPRESSOR YETL"/>
    <property type="match status" value="1"/>
</dbReference>
<reference evidence="3 4" key="1">
    <citation type="submission" date="2018-09" db="EMBL/GenBank/DDBJ databases">
        <title>Genomic Encyclopedia of Archaeal and Bacterial Type Strains, Phase II (KMG-II): from individual species to whole genera.</title>
        <authorList>
            <person name="Goeker M."/>
        </authorList>
    </citation>
    <scope>NUCLEOTIDE SEQUENCE [LARGE SCALE GENOMIC DNA]</scope>
    <source>
        <strain evidence="3 4">DSM 17008</strain>
    </source>
</reference>
<dbReference type="PROSITE" id="PS50995">
    <property type="entry name" value="HTH_MARR_2"/>
    <property type="match status" value="1"/>
</dbReference>
<proteinExistence type="predicted"/>
<gene>
    <name evidence="3" type="ORF">ATL39_1567</name>
</gene>
<dbReference type="PRINTS" id="PR00598">
    <property type="entry name" value="HTHMARR"/>
</dbReference>
<dbReference type="AlphaFoldDB" id="A0A419V4G3"/>
<sequence length="148" mass="17581">MAYEEYKEILHSTIKSLESISRNLQPKLPLLQKLQLTTRQEAMMMRLVQDENVSISNLAYYLNISKSAVSQALNRLEKEELLIRLINEENRREMIIKLGPQGERLQEEFRLFEESIIQDYISQLKKEEIEQIDQTLKKLDKLIKETEE</sequence>
<dbReference type="EMBL" id="RAPK01000008">
    <property type="protein sequence ID" value="RKD73276.1"/>
    <property type="molecule type" value="Genomic_DNA"/>
</dbReference>
<organism evidence="3 4">
    <name type="scientific">Sinobaca qinghaiensis</name>
    <dbReference type="NCBI Taxonomy" id="342944"/>
    <lineage>
        <taxon>Bacteria</taxon>
        <taxon>Bacillati</taxon>
        <taxon>Bacillota</taxon>
        <taxon>Bacilli</taxon>
        <taxon>Bacillales</taxon>
        <taxon>Sporolactobacillaceae</taxon>
        <taxon>Sinobaca</taxon>
    </lineage>
</organism>
<dbReference type="InterPro" id="IPR036388">
    <property type="entry name" value="WH-like_DNA-bd_sf"/>
</dbReference>
<dbReference type="Gene3D" id="1.10.10.10">
    <property type="entry name" value="Winged helix-like DNA-binding domain superfamily/Winged helix DNA-binding domain"/>
    <property type="match status" value="1"/>
</dbReference>
<dbReference type="PANTHER" id="PTHR33164">
    <property type="entry name" value="TRANSCRIPTIONAL REGULATOR, MARR FAMILY"/>
    <property type="match status" value="1"/>
</dbReference>
<dbReference type="SUPFAM" id="SSF46785">
    <property type="entry name" value="Winged helix' DNA-binding domain"/>
    <property type="match status" value="1"/>
</dbReference>
<accession>A0A419V4G3</accession>